<gene>
    <name evidence="2" type="ORF">Q4535_01830</name>
</gene>
<evidence type="ECO:0000313" key="2">
    <source>
        <dbReference type="EMBL" id="MDO6670847.1"/>
    </source>
</evidence>
<dbReference type="RefSeq" id="WP_303592722.1">
    <property type="nucleotide sequence ID" value="NZ_JAUORK010000002.1"/>
</dbReference>
<protein>
    <recommendedName>
        <fullName evidence="4">Rap1a immunity protein domain-containing protein</fullName>
    </recommendedName>
</protein>
<dbReference type="Proteomes" id="UP001170481">
    <property type="component" value="Unassembled WGS sequence"/>
</dbReference>
<reference evidence="2" key="1">
    <citation type="submission" date="2023-07" db="EMBL/GenBank/DDBJ databases">
        <title>Genome content predicts the carbon catabolic preferences of heterotrophic bacteria.</title>
        <authorList>
            <person name="Gralka M."/>
        </authorList>
    </citation>
    <scope>NUCLEOTIDE SEQUENCE</scope>
    <source>
        <strain evidence="2">C2R13</strain>
    </source>
</reference>
<keyword evidence="1" id="KW-0732">Signal</keyword>
<proteinExistence type="predicted"/>
<feature type="chain" id="PRO_5042991845" description="Rap1a immunity protein domain-containing protein" evidence="1">
    <location>
        <begin position="28"/>
        <end position="119"/>
    </location>
</feature>
<name>A0AAP4TUZ2_9GAMM</name>
<dbReference type="AlphaFoldDB" id="A0AAP4TUZ2"/>
<sequence length="119" mass="13442">MKSIFSKYTSCALLVTLAFTLAPTAQARDHSERLIQSCHELVGIYAKRDEKNLLAGVTTSVSEALQAGYCMGVLDEYRRHDRCYSSDWFTQAQKIAGMSVDYSKRISLNELLEYSCERS</sequence>
<feature type="signal peptide" evidence="1">
    <location>
        <begin position="1"/>
        <end position="27"/>
    </location>
</feature>
<evidence type="ECO:0000313" key="3">
    <source>
        <dbReference type="Proteomes" id="UP001170481"/>
    </source>
</evidence>
<organism evidence="2 3">
    <name type="scientific">Cobetia amphilecti</name>
    <dbReference type="NCBI Taxonomy" id="1055104"/>
    <lineage>
        <taxon>Bacteria</taxon>
        <taxon>Pseudomonadati</taxon>
        <taxon>Pseudomonadota</taxon>
        <taxon>Gammaproteobacteria</taxon>
        <taxon>Oceanospirillales</taxon>
        <taxon>Halomonadaceae</taxon>
        <taxon>Cobetia</taxon>
    </lineage>
</organism>
<evidence type="ECO:0008006" key="4">
    <source>
        <dbReference type="Google" id="ProtNLM"/>
    </source>
</evidence>
<accession>A0AAP4TUZ2</accession>
<dbReference type="EMBL" id="JAUORK010000002">
    <property type="protein sequence ID" value="MDO6670847.1"/>
    <property type="molecule type" value="Genomic_DNA"/>
</dbReference>
<evidence type="ECO:0000256" key="1">
    <source>
        <dbReference type="SAM" id="SignalP"/>
    </source>
</evidence>
<comment type="caution">
    <text evidence="2">The sequence shown here is derived from an EMBL/GenBank/DDBJ whole genome shotgun (WGS) entry which is preliminary data.</text>
</comment>